<reference evidence="2 3" key="1">
    <citation type="journal article" date="2024" name="bioRxiv">
        <title>A reference genome for Trichogramma kaykai: A tiny desert-dwelling parasitoid wasp with competing sex-ratio distorters.</title>
        <authorList>
            <person name="Culotta J."/>
            <person name="Lindsey A.R."/>
        </authorList>
    </citation>
    <scope>NUCLEOTIDE SEQUENCE [LARGE SCALE GENOMIC DNA]</scope>
    <source>
        <strain evidence="2 3">KSX58</strain>
    </source>
</reference>
<proteinExistence type="predicted"/>
<accession>A0ABD2WRB2</accession>
<organism evidence="2 3">
    <name type="scientific">Trichogramma kaykai</name>
    <dbReference type="NCBI Taxonomy" id="54128"/>
    <lineage>
        <taxon>Eukaryota</taxon>
        <taxon>Metazoa</taxon>
        <taxon>Ecdysozoa</taxon>
        <taxon>Arthropoda</taxon>
        <taxon>Hexapoda</taxon>
        <taxon>Insecta</taxon>
        <taxon>Pterygota</taxon>
        <taxon>Neoptera</taxon>
        <taxon>Endopterygota</taxon>
        <taxon>Hymenoptera</taxon>
        <taxon>Apocrita</taxon>
        <taxon>Proctotrupomorpha</taxon>
        <taxon>Chalcidoidea</taxon>
        <taxon>Trichogrammatidae</taxon>
        <taxon>Trichogramma</taxon>
    </lineage>
</organism>
<dbReference type="Proteomes" id="UP001627154">
    <property type="component" value="Unassembled WGS sequence"/>
</dbReference>
<feature type="region of interest" description="Disordered" evidence="1">
    <location>
        <begin position="154"/>
        <end position="173"/>
    </location>
</feature>
<evidence type="ECO:0000256" key="1">
    <source>
        <dbReference type="SAM" id="MobiDB-lite"/>
    </source>
</evidence>
<comment type="caution">
    <text evidence="2">The sequence shown here is derived from an EMBL/GenBank/DDBJ whole genome shotgun (WGS) entry which is preliminary data.</text>
</comment>
<evidence type="ECO:0000313" key="3">
    <source>
        <dbReference type="Proteomes" id="UP001627154"/>
    </source>
</evidence>
<keyword evidence="3" id="KW-1185">Reference proteome</keyword>
<name>A0ABD2WRB2_9HYME</name>
<dbReference type="EMBL" id="JBJJXI010000082">
    <property type="protein sequence ID" value="KAL3395417.1"/>
    <property type="molecule type" value="Genomic_DNA"/>
</dbReference>
<evidence type="ECO:0000313" key="2">
    <source>
        <dbReference type="EMBL" id="KAL3395417.1"/>
    </source>
</evidence>
<dbReference type="AlphaFoldDB" id="A0ABD2WRB2"/>
<sequence length="173" mass="19204">MHIDGGQIKSAQMTMAKESQNFVPFDLVIQKTTIVEYLGRYEPRNTERSDERPAQEILFEDVMQADGPIIVRGFIKTKFTALPFGGSTYGCGSVTDGNYKITVQVASYTTINFEKGIPVTVEGELKKNVPCTIVCQDSTFVKLDPTIEEPMSTTQLLQGAKTPKRKDVSQLDD</sequence>
<gene>
    <name evidence="2" type="ORF">TKK_010523</name>
</gene>
<protein>
    <submittedName>
        <fullName evidence="2">Uncharacterized protein</fullName>
    </submittedName>
</protein>